<organism evidence="1 2">
    <name type="scientific">Novosphingobium organovorum</name>
    <dbReference type="NCBI Taxonomy" id="2930092"/>
    <lineage>
        <taxon>Bacteria</taxon>
        <taxon>Pseudomonadati</taxon>
        <taxon>Pseudomonadota</taxon>
        <taxon>Alphaproteobacteria</taxon>
        <taxon>Sphingomonadales</taxon>
        <taxon>Sphingomonadaceae</taxon>
        <taxon>Novosphingobium</taxon>
    </lineage>
</organism>
<dbReference type="RefSeq" id="WP_244016141.1">
    <property type="nucleotide sequence ID" value="NZ_JALHLF010000001.1"/>
</dbReference>
<comment type="caution">
    <text evidence="1">The sequence shown here is derived from an EMBL/GenBank/DDBJ whole genome shotgun (WGS) entry which is preliminary data.</text>
</comment>
<evidence type="ECO:0000313" key="2">
    <source>
        <dbReference type="Proteomes" id="UP001162881"/>
    </source>
</evidence>
<reference evidence="1" key="1">
    <citation type="submission" date="2022-03" db="EMBL/GenBank/DDBJ databases">
        <title>Identification of a novel bacterium isolated from mangrove sediments.</title>
        <authorList>
            <person name="Pan X."/>
        </authorList>
    </citation>
    <scope>NUCLEOTIDE SEQUENCE</scope>
    <source>
        <strain evidence="1">B1949</strain>
    </source>
</reference>
<proteinExistence type="predicted"/>
<name>A0ABT0B7W8_9SPHN</name>
<evidence type="ECO:0000313" key="1">
    <source>
        <dbReference type="EMBL" id="MCJ2181127.1"/>
    </source>
</evidence>
<accession>A0ABT0B7W8</accession>
<keyword evidence="2" id="KW-1185">Reference proteome</keyword>
<evidence type="ECO:0008006" key="3">
    <source>
        <dbReference type="Google" id="ProtNLM"/>
    </source>
</evidence>
<sequence>MNEKLATPDSLRAVETVFRDELSRGDATAQTVLPILRHLIGAEDNSVFSDEILARVRGMVGDLARQLLDAVASTCGSEGAGAGLRMERVAQALLDNPQLLAHVHSLALEWQLTERLQHRLALDPVVSPLLQALISAADPATQDTAMRFLAAQARWCQAQRRMTLALVELPAEILHAALMTLGVMAAGDPRLSENLALVQADVRARYDEGASRLGLAAHLLFTLGGGVQAALSLDSAGLALFLTALGFSSGQDREQVVFSTHESQLARLALALRASGLKSATVEREFLAFHPDITLPEGFEAIGVDRAAALLAAGEGTR</sequence>
<dbReference type="EMBL" id="JALHLF010000001">
    <property type="protein sequence ID" value="MCJ2181127.1"/>
    <property type="molecule type" value="Genomic_DNA"/>
</dbReference>
<dbReference type="Proteomes" id="UP001162881">
    <property type="component" value="Unassembled WGS sequence"/>
</dbReference>
<protein>
    <recommendedName>
        <fullName evidence="3">DUF2336 domain-containing protein</fullName>
    </recommendedName>
</protein>
<gene>
    <name evidence="1" type="ORF">MTR62_00155</name>
</gene>